<evidence type="ECO:0000256" key="5">
    <source>
        <dbReference type="ARBA" id="ARBA00022679"/>
    </source>
</evidence>
<dbReference type="InterPro" id="IPR011260">
    <property type="entry name" value="RNAP_asu_C"/>
</dbReference>
<comment type="subunit">
    <text evidence="11">Homodimer. The RNAP catalytic core consists of 2 alpha, 1 beta, 1 beta' and 1 omega subunit. When a sigma factor is associated with the core the holoenzyme is formed, which can initiate transcription.</text>
</comment>
<gene>
    <name evidence="11" type="primary">rpoA</name>
    <name evidence="13" type="ORF">FYJ84_09960</name>
</gene>
<keyword evidence="5 11" id="KW-0808">Transferase</keyword>
<evidence type="ECO:0000256" key="3">
    <source>
        <dbReference type="ARBA" id="ARBA00015972"/>
    </source>
</evidence>
<dbReference type="GO" id="GO:0006351">
    <property type="term" value="P:DNA-templated transcription"/>
    <property type="evidence" value="ECO:0007669"/>
    <property type="project" value="UniProtKB-UniRule"/>
</dbReference>
<comment type="catalytic activity">
    <reaction evidence="10 11">
        <text>RNA(n) + a ribonucleoside 5'-triphosphate = RNA(n+1) + diphosphate</text>
        <dbReference type="Rhea" id="RHEA:21248"/>
        <dbReference type="Rhea" id="RHEA-COMP:14527"/>
        <dbReference type="Rhea" id="RHEA-COMP:17342"/>
        <dbReference type="ChEBI" id="CHEBI:33019"/>
        <dbReference type="ChEBI" id="CHEBI:61557"/>
        <dbReference type="ChEBI" id="CHEBI:140395"/>
        <dbReference type="EC" id="2.7.7.6"/>
    </reaction>
</comment>
<evidence type="ECO:0000313" key="13">
    <source>
        <dbReference type="EMBL" id="MSU09308.1"/>
    </source>
</evidence>
<feature type="region of interest" description="Alpha C-terminal domain (alpha-CTD)" evidence="11">
    <location>
        <begin position="242"/>
        <end position="330"/>
    </location>
</feature>
<dbReference type="InterPro" id="IPR011773">
    <property type="entry name" value="DNA-dir_RpoA"/>
</dbReference>
<dbReference type="Pfam" id="PF01193">
    <property type="entry name" value="RNA_pol_L"/>
    <property type="match status" value="1"/>
</dbReference>
<dbReference type="CDD" id="cd06928">
    <property type="entry name" value="RNAP_alpha_NTD"/>
    <property type="match status" value="1"/>
</dbReference>
<keyword evidence="7 11" id="KW-0804">Transcription</keyword>
<dbReference type="SUPFAM" id="SSF47789">
    <property type="entry name" value="C-terminal domain of RNA polymerase alpha subunit"/>
    <property type="match status" value="1"/>
</dbReference>
<name>A0A6I2UCP9_9FIRM</name>
<dbReference type="InterPro" id="IPR011263">
    <property type="entry name" value="DNA-dir_RNA_pol_RpoA/D/Rpb3"/>
</dbReference>
<evidence type="ECO:0000313" key="14">
    <source>
        <dbReference type="Proteomes" id="UP000433181"/>
    </source>
</evidence>
<comment type="caution">
    <text evidence="13">The sequence shown here is derived from an EMBL/GenBank/DDBJ whole genome shotgun (WGS) entry which is preliminary data.</text>
</comment>
<dbReference type="GeneID" id="96779248"/>
<evidence type="ECO:0000256" key="11">
    <source>
        <dbReference type="HAMAP-Rule" id="MF_00059"/>
    </source>
</evidence>
<evidence type="ECO:0000256" key="9">
    <source>
        <dbReference type="ARBA" id="ARBA00033070"/>
    </source>
</evidence>
<dbReference type="NCBIfam" id="NF003519">
    <property type="entry name" value="PRK05182.2-5"/>
    <property type="match status" value="1"/>
</dbReference>
<comment type="function">
    <text evidence="11">DNA-dependent RNA polymerase catalyzes the transcription of DNA into RNA using the four ribonucleoside triphosphates as substrates.</text>
</comment>
<dbReference type="SUPFAM" id="SSF55257">
    <property type="entry name" value="RBP11-like subunits of RNA polymerase"/>
    <property type="match status" value="1"/>
</dbReference>
<dbReference type="RefSeq" id="WP_154407479.1">
    <property type="nucleotide sequence ID" value="NZ_VUNR01000020.1"/>
</dbReference>
<dbReference type="SMART" id="SM00662">
    <property type="entry name" value="RPOLD"/>
    <property type="match status" value="1"/>
</dbReference>
<organism evidence="13 14">
    <name type="scientific">Anaerovibrio slackiae</name>
    <dbReference type="NCBI Taxonomy" id="2652309"/>
    <lineage>
        <taxon>Bacteria</taxon>
        <taxon>Bacillati</taxon>
        <taxon>Bacillota</taxon>
        <taxon>Negativicutes</taxon>
        <taxon>Selenomonadales</taxon>
        <taxon>Selenomonadaceae</taxon>
        <taxon>Anaerovibrio</taxon>
    </lineage>
</organism>
<dbReference type="InterPro" id="IPR036603">
    <property type="entry name" value="RBP11-like"/>
</dbReference>
<keyword evidence="4 11" id="KW-0240">DNA-directed RNA polymerase</keyword>
<dbReference type="EMBL" id="VUNR01000020">
    <property type="protein sequence ID" value="MSU09308.1"/>
    <property type="molecule type" value="Genomic_DNA"/>
</dbReference>
<dbReference type="Gene3D" id="3.30.1360.10">
    <property type="entry name" value="RNA polymerase, RBP11-like subunit"/>
    <property type="match status" value="1"/>
</dbReference>
<dbReference type="InterPro" id="IPR036643">
    <property type="entry name" value="RNApol_insert_sf"/>
</dbReference>
<dbReference type="GO" id="GO:0000428">
    <property type="term" value="C:DNA-directed RNA polymerase complex"/>
    <property type="evidence" value="ECO:0007669"/>
    <property type="project" value="UniProtKB-KW"/>
</dbReference>
<dbReference type="HAMAP" id="MF_00059">
    <property type="entry name" value="RNApol_bact_RpoA"/>
    <property type="match status" value="1"/>
</dbReference>
<dbReference type="InterPro" id="IPR011262">
    <property type="entry name" value="DNA-dir_RNA_pol_insert"/>
</dbReference>
<dbReference type="GO" id="GO:0046983">
    <property type="term" value="F:protein dimerization activity"/>
    <property type="evidence" value="ECO:0007669"/>
    <property type="project" value="InterPro"/>
</dbReference>
<evidence type="ECO:0000256" key="8">
    <source>
        <dbReference type="ARBA" id="ARBA00032524"/>
    </source>
</evidence>
<protein>
    <recommendedName>
        <fullName evidence="3 11">DNA-directed RNA polymerase subunit alpha</fullName>
        <shortName evidence="11">RNAP subunit alpha</shortName>
        <ecNumber evidence="2 11">2.7.7.6</ecNumber>
    </recommendedName>
    <alternativeName>
        <fullName evidence="9 11">RNA polymerase subunit alpha</fullName>
    </alternativeName>
    <alternativeName>
        <fullName evidence="8 11">Transcriptase subunit alpha</fullName>
    </alternativeName>
</protein>
<dbReference type="EC" id="2.7.7.6" evidence="2 11"/>
<sequence>MLDINDTKMRYEDNPDNKNHATCTCEPLDRGYGTTIGSSLKRILLSSLKGAAVVAVKFQGADSVTDQLAGVKDSVQEIVLRLRELSIRPVEAPVKAFVRVTAAEEDTEVTVADIVCEDEEAELDILDQDKYLATVEAGHTLELELLIDSGYGYVPAEKNILAPEGMIAMDCVYSPLRRVEYKVQNTRVGNTTDYDRLIVEVETDGTITPADALNQSASLMIDSLSPMWELADTEIEEPNPELNNVIYQSGDTVAGGDTNGKADILERPIEDLELNVRPANCMKRAGIVTIGDLVQRTDEEVKNLRNLGSKSFDEIVDKLAERGLALRPAE</sequence>
<dbReference type="AlphaFoldDB" id="A0A6I2UCP9"/>
<dbReference type="Pfam" id="PF03118">
    <property type="entry name" value="RNA_pol_A_CTD"/>
    <property type="match status" value="1"/>
</dbReference>
<keyword evidence="6 11" id="KW-0548">Nucleotidyltransferase</keyword>
<feature type="domain" description="DNA-directed RNA polymerase RpoA/D/Rpb3-type" evidence="12">
    <location>
        <begin position="20"/>
        <end position="230"/>
    </location>
</feature>
<dbReference type="GO" id="GO:0003677">
    <property type="term" value="F:DNA binding"/>
    <property type="evidence" value="ECO:0007669"/>
    <property type="project" value="UniProtKB-UniRule"/>
</dbReference>
<dbReference type="Gene3D" id="1.10.150.20">
    <property type="entry name" value="5' to 3' exonuclease, C-terminal subdomain"/>
    <property type="match status" value="1"/>
</dbReference>
<dbReference type="Proteomes" id="UP000433181">
    <property type="component" value="Unassembled WGS sequence"/>
</dbReference>
<evidence type="ECO:0000256" key="6">
    <source>
        <dbReference type="ARBA" id="ARBA00022695"/>
    </source>
</evidence>
<dbReference type="Pfam" id="PF01000">
    <property type="entry name" value="RNA_pol_A_bac"/>
    <property type="match status" value="1"/>
</dbReference>
<reference evidence="13 14" key="1">
    <citation type="submission" date="2019-08" db="EMBL/GenBank/DDBJ databases">
        <title>In-depth cultivation of the pig gut microbiome towards novel bacterial diversity and tailored functional studies.</title>
        <authorList>
            <person name="Wylensek D."/>
            <person name="Hitch T.C.A."/>
            <person name="Clavel T."/>
        </authorList>
    </citation>
    <scope>NUCLEOTIDE SEQUENCE [LARGE SCALE GENOMIC DNA]</scope>
    <source>
        <strain evidence="13 14">WCA-693-APC-5D-A</strain>
    </source>
</reference>
<keyword evidence="14" id="KW-1185">Reference proteome</keyword>
<evidence type="ECO:0000256" key="10">
    <source>
        <dbReference type="ARBA" id="ARBA00048552"/>
    </source>
</evidence>
<evidence type="ECO:0000256" key="1">
    <source>
        <dbReference type="ARBA" id="ARBA00007123"/>
    </source>
</evidence>
<dbReference type="NCBIfam" id="TIGR02027">
    <property type="entry name" value="rpoA"/>
    <property type="match status" value="1"/>
</dbReference>
<accession>A0A6I2UCP9</accession>
<comment type="domain">
    <text evidence="11">The N-terminal domain is essential for RNAP assembly and basal transcription, whereas the C-terminal domain is involved in interaction with transcriptional regulators and with upstream promoter elements.</text>
</comment>
<dbReference type="GO" id="GO:0005737">
    <property type="term" value="C:cytoplasm"/>
    <property type="evidence" value="ECO:0007669"/>
    <property type="project" value="UniProtKB-ARBA"/>
</dbReference>
<comment type="similarity">
    <text evidence="1 11">Belongs to the RNA polymerase alpha chain family.</text>
</comment>
<evidence type="ECO:0000256" key="4">
    <source>
        <dbReference type="ARBA" id="ARBA00022478"/>
    </source>
</evidence>
<evidence type="ECO:0000256" key="2">
    <source>
        <dbReference type="ARBA" id="ARBA00012418"/>
    </source>
</evidence>
<dbReference type="Gene3D" id="2.170.120.12">
    <property type="entry name" value="DNA-directed RNA polymerase, insert domain"/>
    <property type="match status" value="1"/>
</dbReference>
<evidence type="ECO:0000259" key="12">
    <source>
        <dbReference type="SMART" id="SM00662"/>
    </source>
</evidence>
<proteinExistence type="inferred from homology"/>
<dbReference type="SUPFAM" id="SSF56553">
    <property type="entry name" value="Insert subdomain of RNA polymerase alpha subunit"/>
    <property type="match status" value="1"/>
</dbReference>
<feature type="region of interest" description="Alpha N-terminal domain (alpha-NTD)" evidence="11">
    <location>
        <begin position="1"/>
        <end position="234"/>
    </location>
</feature>
<dbReference type="GO" id="GO:0003899">
    <property type="term" value="F:DNA-directed RNA polymerase activity"/>
    <property type="evidence" value="ECO:0007669"/>
    <property type="project" value="UniProtKB-UniRule"/>
</dbReference>
<evidence type="ECO:0000256" key="7">
    <source>
        <dbReference type="ARBA" id="ARBA00023163"/>
    </source>
</evidence>